<dbReference type="SUPFAM" id="SSF53756">
    <property type="entry name" value="UDP-Glycosyltransferase/glycogen phosphorylase"/>
    <property type="match status" value="1"/>
</dbReference>
<dbReference type="Proteomes" id="UP000271098">
    <property type="component" value="Unassembled WGS sequence"/>
</dbReference>
<keyword evidence="6" id="KW-0732">Signal</keyword>
<keyword evidence="3" id="KW-0328">Glycosyltransferase</keyword>
<comment type="similarity">
    <text evidence="1">Belongs to the UDP-glycosyltransferase family.</text>
</comment>
<evidence type="ECO:0000256" key="2">
    <source>
        <dbReference type="ARBA" id="ARBA00012544"/>
    </source>
</evidence>
<dbReference type="EMBL" id="UYRT01002270">
    <property type="protein sequence ID" value="VDK30866.1"/>
    <property type="molecule type" value="Genomic_DNA"/>
</dbReference>
<feature type="chain" id="PRO_5043138504" description="glucuronosyltransferase" evidence="6">
    <location>
        <begin position="23"/>
        <end position="332"/>
    </location>
</feature>
<evidence type="ECO:0000256" key="5">
    <source>
        <dbReference type="ARBA" id="ARBA00047475"/>
    </source>
</evidence>
<organism evidence="9">
    <name type="scientific">Gongylonema pulchrum</name>
    <dbReference type="NCBI Taxonomy" id="637853"/>
    <lineage>
        <taxon>Eukaryota</taxon>
        <taxon>Metazoa</taxon>
        <taxon>Ecdysozoa</taxon>
        <taxon>Nematoda</taxon>
        <taxon>Chromadorea</taxon>
        <taxon>Rhabditida</taxon>
        <taxon>Spirurina</taxon>
        <taxon>Spiruromorpha</taxon>
        <taxon>Spiruroidea</taxon>
        <taxon>Gongylonematidae</taxon>
        <taxon>Gongylonema</taxon>
    </lineage>
</organism>
<comment type="catalytic activity">
    <reaction evidence="5">
        <text>glucuronate acceptor + UDP-alpha-D-glucuronate = acceptor beta-D-glucuronoside + UDP + H(+)</text>
        <dbReference type="Rhea" id="RHEA:21032"/>
        <dbReference type="ChEBI" id="CHEBI:15378"/>
        <dbReference type="ChEBI" id="CHEBI:58052"/>
        <dbReference type="ChEBI" id="CHEBI:58223"/>
        <dbReference type="ChEBI" id="CHEBI:132367"/>
        <dbReference type="ChEBI" id="CHEBI:132368"/>
        <dbReference type="EC" id="2.4.1.17"/>
    </reaction>
</comment>
<proteinExistence type="inferred from homology"/>
<dbReference type="Gene3D" id="3.40.50.2000">
    <property type="entry name" value="Glycogen Phosphorylase B"/>
    <property type="match status" value="1"/>
</dbReference>
<dbReference type="Pfam" id="PF00201">
    <property type="entry name" value="UDPGT"/>
    <property type="match status" value="1"/>
</dbReference>
<keyword evidence="8" id="KW-1185">Reference proteome</keyword>
<dbReference type="GO" id="GO:0015020">
    <property type="term" value="F:glucuronosyltransferase activity"/>
    <property type="evidence" value="ECO:0007669"/>
    <property type="project" value="UniProtKB-EC"/>
</dbReference>
<dbReference type="InterPro" id="IPR050271">
    <property type="entry name" value="UDP-glycosyltransferase"/>
</dbReference>
<dbReference type="EC" id="2.4.1.17" evidence="2"/>
<sequence>MRLYCFVPLLPILILHVHRSASYKILIFSPRVGYSHVNYFGQIADILVEAGYDVVVYLVNMDPDVHSNGTRLARVVEDSHSPFLLETKNLNKRIWHNDGGSVLEIYKVRFTAFYTNNVLKNDKVLEYLRSEKFDLGITEAISFCGYRIFEKIGLKTYITGFTSNLVEIISDKLGVSSNPSYIPESSEAWVRIYLDENMIESVGRSSFAFVNSEELLEFPRLLSHKIVYIGGVAVEKPKPLNEDYGKLMDAAADGAVLISFGSVAKSVLMTDQQKDAFCNAFKAFPKVKFIWKYEINDSVATDLPNVFKGNWIPQTDFLGNFYFYAVFAAMQC</sequence>
<evidence type="ECO:0000313" key="7">
    <source>
        <dbReference type="EMBL" id="VDK30866.1"/>
    </source>
</evidence>
<feature type="signal peptide" evidence="6">
    <location>
        <begin position="1"/>
        <end position="22"/>
    </location>
</feature>
<dbReference type="InterPro" id="IPR002213">
    <property type="entry name" value="UDP_glucos_trans"/>
</dbReference>
<evidence type="ECO:0000256" key="4">
    <source>
        <dbReference type="ARBA" id="ARBA00022679"/>
    </source>
</evidence>
<dbReference type="PANTHER" id="PTHR48043:SF145">
    <property type="entry name" value="FI06409P-RELATED"/>
    <property type="match status" value="1"/>
</dbReference>
<dbReference type="AlphaFoldDB" id="A0A183CZ63"/>
<reference evidence="9" key="1">
    <citation type="submission" date="2016-06" db="UniProtKB">
        <authorList>
            <consortium name="WormBaseParasite"/>
        </authorList>
    </citation>
    <scope>IDENTIFICATION</scope>
</reference>
<dbReference type="PANTHER" id="PTHR48043">
    <property type="entry name" value="EG:EG0003.4 PROTEIN-RELATED"/>
    <property type="match status" value="1"/>
</dbReference>
<evidence type="ECO:0000256" key="6">
    <source>
        <dbReference type="SAM" id="SignalP"/>
    </source>
</evidence>
<name>A0A183CZ63_9BILA</name>
<dbReference type="WBParaSite" id="GPUH_0000175801-mRNA-1">
    <property type="protein sequence ID" value="GPUH_0000175801-mRNA-1"/>
    <property type="gene ID" value="GPUH_0000175801"/>
</dbReference>
<reference evidence="7 8" key="2">
    <citation type="submission" date="2018-11" db="EMBL/GenBank/DDBJ databases">
        <authorList>
            <consortium name="Pathogen Informatics"/>
        </authorList>
    </citation>
    <scope>NUCLEOTIDE SEQUENCE [LARGE SCALE GENOMIC DNA]</scope>
</reference>
<evidence type="ECO:0000256" key="3">
    <source>
        <dbReference type="ARBA" id="ARBA00022676"/>
    </source>
</evidence>
<gene>
    <name evidence="7" type="ORF">GPUH_LOCUS1754</name>
</gene>
<evidence type="ECO:0000313" key="8">
    <source>
        <dbReference type="Proteomes" id="UP000271098"/>
    </source>
</evidence>
<keyword evidence="4" id="KW-0808">Transferase</keyword>
<evidence type="ECO:0000256" key="1">
    <source>
        <dbReference type="ARBA" id="ARBA00009995"/>
    </source>
</evidence>
<dbReference type="OrthoDB" id="5835829at2759"/>
<evidence type="ECO:0000313" key="9">
    <source>
        <dbReference type="WBParaSite" id="GPUH_0000175801-mRNA-1"/>
    </source>
</evidence>
<accession>A0A183CZ63</accession>
<protein>
    <recommendedName>
        <fullName evidence="2">glucuronosyltransferase</fullName>
        <ecNumber evidence="2">2.4.1.17</ecNumber>
    </recommendedName>
</protein>